<dbReference type="PROSITE" id="PS00018">
    <property type="entry name" value="EF_HAND_1"/>
    <property type="match status" value="1"/>
</dbReference>
<dbReference type="InterPro" id="IPR011992">
    <property type="entry name" value="EF-hand-dom_pair"/>
</dbReference>
<dbReference type="InterPro" id="IPR018247">
    <property type="entry name" value="EF_Hand_1_Ca_BS"/>
</dbReference>
<keyword evidence="1" id="KW-0106">Calcium</keyword>
<feature type="chain" id="PRO_5028316370" description="EF-hand domain-containing protein" evidence="3">
    <location>
        <begin position="18"/>
        <end position="225"/>
    </location>
</feature>
<dbReference type="PROSITE" id="PS50222">
    <property type="entry name" value="EF_HAND_2"/>
    <property type="match status" value="1"/>
</dbReference>
<evidence type="ECO:0000256" key="2">
    <source>
        <dbReference type="SAM" id="MobiDB-lite"/>
    </source>
</evidence>
<reference evidence="5 6" key="1">
    <citation type="submission" date="2020-08" db="EMBL/GenBank/DDBJ databases">
        <authorList>
            <person name="Koutsovoulos G."/>
            <person name="Danchin GJ E."/>
        </authorList>
    </citation>
    <scope>NUCLEOTIDE SEQUENCE [LARGE SCALE GENOMIC DNA]</scope>
</reference>
<dbReference type="EMBL" id="CAJEWN010000490">
    <property type="protein sequence ID" value="CAD2184100.1"/>
    <property type="molecule type" value="Genomic_DNA"/>
</dbReference>
<evidence type="ECO:0000259" key="4">
    <source>
        <dbReference type="PROSITE" id="PS50222"/>
    </source>
</evidence>
<proteinExistence type="predicted"/>
<protein>
    <recommendedName>
        <fullName evidence="4">EF-hand domain-containing protein</fullName>
    </recommendedName>
</protein>
<dbReference type="GO" id="GO:0005509">
    <property type="term" value="F:calcium ion binding"/>
    <property type="evidence" value="ECO:0007669"/>
    <property type="project" value="InterPro"/>
</dbReference>
<evidence type="ECO:0000313" key="6">
    <source>
        <dbReference type="Proteomes" id="UP000580250"/>
    </source>
</evidence>
<dbReference type="OrthoDB" id="74314at2759"/>
<feature type="region of interest" description="Disordered" evidence="2">
    <location>
        <begin position="125"/>
        <end position="225"/>
    </location>
</feature>
<dbReference type="InterPro" id="IPR002048">
    <property type="entry name" value="EF_hand_dom"/>
</dbReference>
<feature type="compositionally biased region" description="Basic and acidic residues" evidence="2">
    <location>
        <begin position="125"/>
        <end position="171"/>
    </location>
</feature>
<dbReference type="SUPFAM" id="SSF47473">
    <property type="entry name" value="EF-hand"/>
    <property type="match status" value="1"/>
</dbReference>
<dbReference type="Proteomes" id="UP000580250">
    <property type="component" value="Unassembled WGS sequence"/>
</dbReference>
<gene>
    <name evidence="5" type="ORF">MENT_LOCUS36436</name>
</gene>
<feature type="compositionally biased region" description="Basic and acidic residues" evidence="2">
    <location>
        <begin position="181"/>
        <end position="204"/>
    </location>
</feature>
<evidence type="ECO:0000256" key="1">
    <source>
        <dbReference type="ARBA" id="ARBA00022837"/>
    </source>
</evidence>
<name>A0A6V7WAY9_MELEN</name>
<sequence>MYLFLNIFFIILTCVQGQDELFEKYDEDNNERLNPIEFGKFLNEKMKGMRGGKGKDTDDDFSPNSMPNLEIFKGIDTNKDGEIDDDEFEAQRELFDFLGRMPNLDDDDEELDEKEIVDRLVEESVREMDNEKMEKVKSETQNEKNSKVENNLKEKVNDKSKDEKNKIKENEEGNTSNDSKNLNKSEDFGKCSKEDEQCSASKEDEIIEESLEENEVDSLDKKTEL</sequence>
<organism evidence="5 6">
    <name type="scientific">Meloidogyne enterolobii</name>
    <name type="common">Root-knot nematode worm</name>
    <name type="synonym">Meloidogyne mayaguensis</name>
    <dbReference type="NCBI Taxonomy" id="390850"/>
    <lineage>
        <taxon>Eukaryota</taxon>
        <taxon>Metazoa</taxon>
        <taxon>Ecdysozoa</taxon>
        <taxon>Nematoda</taxon>
        <taxon>Chromadorea</taxon>
        <taxon>Rhabditida</taxon>
        <taxon>Tylenchina</taxon>
        <taxon>Tylenchomorpha</taxon>
        <taxon>Tylenchoidea</taxon>
        <taxon>Meloidogynidae</taxon>
        <taxon>Meloidogyninae</taxon>
        <taxon>Meloidogyne</taxon>
    </lineage>
</organism>
<evidence type="ECO:0000313" key="5">
    <source>
        <dbReference type="EMBL" id="CAD2184100.1"/>
    </source>
</evidence>
<accession>A0A6V7WAY9</accession>
<evidence type="ECO:0000256" key="3">
    <source>
        <dbReference type="SAM" id="SignalP"/>
    </source>
</evidence>
<dbReference type="Gene3D" id="1.10.238.10">
    <property type="entry name" value="EF-hand"/>
    <property type="match status" value="1"/>
</dbReference>
<feature type="domain" description="EF-hand" evidence="4">
    <location>
        <begin position="70"/>
        <end position="98"/>
    </location>
</feature>
<feature type="signal peptide" evidence="3">
    <location>
        <begin position="1"/>
        <end position="17"/>
    </location>
</feature>
<comment type="caution">
    <text evidence="5">The sequence shown here is derived from an EMBL/GenBank/DDBJ whole genome shotgun (WGS) entry which is preliminary data.</text>
</comment>
<feature type="compositionally biased region" description="Acidic residues" evidence="2">
    <location>
        <begin position="205"/>
        <end position="217"/>
    </location>
</feature>
<dbReference type="AlphaFoldDB" id="A0A6V7WAY9"/>
<keyword evidence="3" id="KW-0732">Signal</keyword>